<keyword evidence="3" id="KW-1185">Reference proteome</keyword>
<reference evidence="2 3" key="1">
    <citation type="journal article" date="2020" name="Antonie Van Leeuwenhoek">
        <title>Rhodopirellula heiligendammensis sp. nov., Rhodopirellula pilleata sp. nov., and Rhodopirellula solitaria sp. nov. isolated from natural or artificial marine surfaces in Northern Germany and California, USA, and emended description of the genus Rhodopirellula.</title>
        <authorList>
            <person name="Kallscheuer N."/>
            <person name="Wiegand S."/>
            <person name="Jogler M."/>
            <person name="Boedeker C."/>
            <person name="Peeters S.H."/>
            <person name="Rast P."/>
            <person name="Heuer A."/>
            <person name="Jetten M.S.M."/>
            <person name="Rohde M."/>
            <person name="Jogler C."/>
        </authorList>
    </citation>
    <scope>NUCLEOTIDE SEQUENCE [LARGE SCALE GENOMIC DNA]</scope>
    <source>
        <strain evidence="2 3">Poly21</strain>
    </source>
</reference>
<feature type="compositionally biased region" description="Polar residues" evidence="1">
    <location>
        <begin position="26"/>
        <end position="38"/>
    </location>
</feature>
<protein>
    <submittedName>
        <fullName evidence="2">Uncharacterized protein</fullName>
    </submittedName>
</protein>
<name>A0A5C6C591_9BACT</name>
<dbReference type="AlphaFoldDB" id="A0A5C6C591"/>
<evidence type="ECO:0000313" key="3">
    <source>
        <dbReference type="Proteomes" id="UP000319908"/>
    </source>
</evidence>
<organism evidence="2 3">
    <name type="scientific">Allorhodopirellula heiligendammensis</name>
    <dbReference type="NCBI Taxonomy" id="2714739"/>
    <lineage>
        <taxon>Bacteria</taxon>
        <taxon>Pseudomonadati</taxon>
        <taxon>Planctomycetota</taxon>
        <taxon>Planctomycetia</taxon>
        <taxon>Pirellulales</taxon>
        <taxon>Pirellulaceae</taxon>
        <taxon>Allorhodopirellula</taxon>
    </lineage>
</organism>
<accession>A0A5C6C591</accession>
<evidence type="ECO:0000256" key="1">
    <source>
        <dbReference type="SAM" id="MobiDB-lite"/>
    </source>
</evidence>
<dbReference type="EMBL" id="SJPU01000001">
    <property type="protein sequence ID" value="TWU17969.1"/>
    <property type="molecule type" value="Genomic_DNA"/>
</dbReference>
<comment type="caution">
    <text evidence="2">The sequence shown here is derived from an EMBL/GenBank/DDBJ whole genome shotgun (WGS) entry which is preliminary data.</text>
</comment>
<gene>
    <name evidence="2" type="ORF">Poly21_01210</name>
</gene>
<sequence>MKHGRGFDKNLQIGSQSQPHHVDSHTPASERTSPSGTNVSNRWMWRLYRWSVTALVKSMSLVIERLIRHVIHDGVGSRACSEKFLRERF</sequence>
<dbReference type="Proteomes" id="UP000319908">
    <property type="component" value="Unassembled WGS sequence"/>
</dbReference>
<proteinExistence type="predicted"/>
<feature type="region of interest" description="Disordered" evidence="1">
    <location>
        <begin position="1"/>
        <end position="38"/>
    </location>
</feature>
<evidence type="ECO:0000313" key="2">
    <source>
        <dbReference type="EMBL" id="TWU17969.1"/>
    </source>
</evidence>